<dbReference type="EMBL" id="CAXDID020000004">
    <property type="protein sequence ID" value="CAL5973605.1"/>
    <property type="molecule type" value="Genomic_DNA"/>
</dbReference>
<accession>A0AA86U879</accession>
<proteinExistence type="predicted"/>
<organism evidence="1">
    <name type="scientific">Hexamita inflata</name>
    <dbReference type="NCBI Taxonomy" id="28002"/>
    <lineage>
        <taxon>Eukaryota</taxon>
        <taxon>Metamonada</taxon>
        <taxon>Diplomonadida</taxon>
        <taxon>Hexamitidae</taxon>
        <taxon>Hexamitinae</taxon>
        <taxon>Hexamita</taxon>
    </lineage>
</organism>
<reference evidence="1" key="1">
    <citation type="submission" date="2023-06" db="EMBL/GenBank/DDBJ databases">
        <authorList>
            <person name="Kurt Z."/>
        </authorList>
    </citation>
    <scope>NUCLEOTIDE SEQUENCE</scope>
</reference>
<keyword evidence="3" id="KW-1185">Reference proteome</keyword>
<reference evidence="2 3" key="2">
    <citation type="submission" date="2024-07" db="EMBL/GenBank/DDBJ databases">
        <authorList>
            <person name="Akdeniz Z."/>
        </authorList>
    </citation>
    <scope>NUCLEOTIDE SEQUENCE [LARGE SCALE GENOMIC DNA]</scope>
</reference>
<name>A0AA86U879_9EUKA</name>
<dbReference type="EMBL" id="CATOUU010000531">
    <property type="protein sequence ID" value="CAI9933268.1"/>
    <property type="molecule type" value="Genomic_DNA"/>
</dbReference>
<sequence length="112" mass="12981">MNHSKYDQKVDVFNQSKIKIAYGLNIFNQTNFCRKLIKHNASEKSRQCSQDNRLMGLKISTNGLASLMAISDQPIYPSRVKGKSSVLISKSEAQIYQRLRYLRERQEKKAKK</sequence>
<evidence type="ECO:0000313" key="3">
    <source>
        <dbReference type="Proteomes" id="UP001642409"/>
    </source>
</evidence>
<evidence type="ECO:0000313" key="2">
    <source>
        <dbReference type="EMBL" id="CAL5973605.1"/>
    </source>
</evidence>
<evidence type="ECO:0000313" key="1">
    <source>
        <dbReference type="EMBL" id="CAI9933268.1"/>
    </source>
</evidence>
<comment type="caution">
    <text evidence="1">The sequence shown here is derived from an EMBL/GenBank/DDBJ whole genome shotgun (WGS) entry which is preliminary data.</text>
</comment>
<dbReference type="Proteomes" id="UP001642409">
    <property type="component" value="Unassembled WGS sequence"/>
</dbReference>
<protein>
    <submittedName>
        <fullName evidence="2">Hypothetical_protein</fullName>
    </submittedName>
</protein>
<gene>
    <name evidence="1" type="ORF">HINF_LOCUS20913</name>
    <name evidence="2" type="ORF">HINF_LOCUS2459</name>
</gene>
<dbReference type="AlphaFoldDB" id="A0AA86U879"/>